<accession>A0A521BKZ6</accession>
<protein>
    <submittedName>
        <fullName evidence="3">Acetyl esterase/lipase</fullName>
    </submittedName>
</protein>
<organism evidence="3 4">
    <name type="scientific">Flavobacterium resistens</name>
    <dbReference type="NCBI Taxonomy" id="443612"/>
    <lineage>
        <taxon>Bacteria</taxon>
        <taxon>Pseudomonadati</taxon>
        <taxon>Bacteroidota</taxon>
        <taxon>Flavobacteriia</taxon>
        <taxon>Flavobacteriales</taxon>
        <taxon>Flavobacteriaceae</taxon>
        <taxon>Flavobacterium</taxon>
    </lineage>
</organism>
<gene>
    <name evidence="3" type="ORF">SAMN06265349_1011167</name>
</gene>
<dbReference type="Proteomes" id="UP000317289">
    <property type="component" value="Unassembled WGS sequence"/>
</dbReference>
<evidence type="ECO:0000313" key="4">
    <source>
        <dbReference type="Proteomes" id="UP000317289"/>
    </source>
</evidence>
<dbReference type="GO" id="GO:0016787">
    <property type="term" value="F:hydrolase activity"/>
    <property type="evidence" value="ECO:0007669"/>
    <property type="project" value="UniProtKB-KW"/>
</dbReference>
<keyword evidence="1" id="KW-0378">Hydrolase</keyword>
<dbReference type="PANTHER" id="PTHR48081">
    <property type="entry name" value="AB HYDROLASE SUPERFAMILY PROTEIN C4A8.06C"/>
    <property type="match status" value="1"/>
</dbReference>
<evidence type="ECO:0000256" key="1">
    <source>
        <dbReference type="ARBA" id="ARBA00022801"/>
    </source>
</evidence>
<evidence type="ECO:0000313" key="3">
    <source>
        <dbReference type="EMBL" id="SMO47834.1"/>
    </source>
</evidence>
<name>A0A521BKZ6_9FLAO</name>
<proteinExistence type="predicted"/>
<sequence>MHDSHTFHKLHFTFNILLFNQKMKKLLFLLSFIIFSVSAFAQKLEYETKSNIQYYNATVNKSDSYINERCVLDIYYPKNSKNFATIVWFHGGGLTGGNKEIPEALKNKGFAIIGVNYRLSPKVKAEKAIEDAAAAVAWAFNNISNYGGDSSQIFVSGHSAGGYLGMMIGLDKKWLQKEGIDANKIAGLIPFSGQCITHFEIRRENGIPDTTPTIDAYAPLFYVRADAPPLLLITGDRELEMLGRYEENAYMARMMKLKGHKQTKLYELDGYGHGMTEPGFPLLVNEVNRILKEKQTKK</sequence>
<dbReference type="AlphaFoldDB" id="A0A521BKZ6"/>
<dbReference type="Gene3D" id="3.40.50.1820">
    <property type="entry name" value="alpha/beta hydrolase"/>
    <property type="match status" value="1"/>
</dbReference>
<dbReference type="Pfam" id="PF20434">
    <property type="entry name" value="BD-FAE"/>
    <property type="match status" value="1"/>
</dbReference>
<dbReference type="InterPro" id="IPR049492">
    <property type="entry name" value="BD-FAE-like_dom"/>
</dbReference>
<reference evidence="3 4" key="1">
    <citation type="submission" date="2017-05" db="EMBL/GenBank/DDBJ databases">
        <authorList>
            <person name="Varghese N."/>
            <person name="Submissions S."/>
        </authorList>
    </citation>
    <scope>NUCLEOTIDE SEQUENCE [LARGE SCALE GENOMIC DNA]</scope>
    <source>
        <strain evidence="3 4">DSM 19382</strain>
    </source>
</reference>
<feature type="domain" description="BD-FAE-like" evidence="2">
    <location>
        <begin position="72"/>
        <end position="173"/>
    </location>
</feature>
<dbReference type="PANTHER" id="PTHR48081:SF9">
    <property type="entry name" value="CARBOXYLESTERASE"/>
    <property type="match status" value="1"/>
</dbReference>
<dbReference type="InterPro" id="IPR029058">
    <property type="entry name" value="AB_hydrolase_fold"/>
</dbReference>
<dbReference type="SUPFAM" id="SSF53474">
    <property type="entry name" value="alpha/beta-Hydrolases"/>
    <property type="match status" value="1"/>
</dbReference>
<dbReference type="EMBL" id="FXTA01000001">
    <property type="protein sequence ID" value="SMO47834.1"/>
    <property type="molecule type" value="Genomic_DNA"/>
</dbReference>
<dbReference type="InterPro" id="IPR050300">
    <property type="entry name" value="GDXG_lipolytic_enzyme"/>
</dbReference>
<evidence type="ECO:0000259" key="2">
    <source>
        <dbReference type="Pfam" id="PF20434"/>
    </source>
</evidence>